<reference evidence="1" key="1">
    <citation type="submission" date="2020-05" db="EMBL/GenBank/DDBJ databases">
        <title>Phylogenomic resolution of chytrid fungi.</title>
        <authorList>
            <person name="Stajich J.E."/>
            <person name="Amses K."/>
            <person name="Simmons R."/>
            <person name="Seto K."/>
            <person name="Myers J."/>
            <person name="Bonds A."/>
            <person name="Quandt C.A."/>
            <person name="Barry K."/>
            <person name="Liu P."/>
            <person name="Grigoriev I."/>
            <person name="Longcore J.E."/>
            <person name="James T.Y."/>
        </authorList>
    </citation>
    <scope>NUCLEOTIDE SEQUENCE</scope>
    <source>
        <strain evidence="1">JEL0513</strain>
    </source>
</reference>
<accession>A0AAD5XET5</accession>
<dbReference type="Proteomes" id="UP001211907">
    <property type="component" value="Unassembled WGS sequence"/>
</dbReference>
<dbReference type="Gene3D" id="3.50.50.60">
    <property type="entry name" value="FAD/NAD(P)-binding domain"/>
    <property type="match status" value="2"/>
</dbReference>
<dbReference type="PANTHER" id="PTHR37417">
    <property type="entry name" value="67 KDA MYOSIN-CROSS-REACTIVE ANTIGEN FAMILY PROTEIN (AFU_ORTHOLOGUE AFUA_5G09970)"/>
    <property type="match status" value="1"/>
</dbReference>
<gene>
    <name evidence="1" type="ORF">HK100_010170</name>
</gene>
<dbReference type="InterPro" id="IPR036188">
    <property type="entry name" value="FAD/NAD-bd_sf"/>
</dbReference>
<name>A0AAD5XET5_9FUNG</name>
<comment type="caution">
    <text evidence="1">The sequence shown here is derived from an EMBL/GenBank/DDBJ whole genome shotgun (WGS) entry which is preliminary data.</text>
</comment>
<dbReference type="EMBL" id="JADGJH010000550">
    <property type="protein sequence ID" value="KAJ3126621.1"/>
    <property type="molecule type" value="Genomic_DNA"/>
</dbReference>
<keyword evidence="2" id="KW-1185">Reference proteome</keyword>
<dbReference type="Pfam" id="PF06100">
    <property type="entry name" value="MCRA"/>
    <property type="match status" value="1"/>
</dbReference>
<dbReference type="SUPFAM" id="SSF51905">
    <property type="entry name" value="FAD/NAD(P)-binding domain"/>
    <property type="match status" value="1"/>
</dbReference>
<dbReference type="InterPro" id="IPR010354">
    <property type="entry name" value="Oleate_hydratase"/>
</dbReference>
<dbReference type="GO" id="GO:0006631">
    <property type="term" value="P:fatty acid metabolic process"/>
    <property type="evidence" value="ECO:0007669"/>
    <property type="project" value="InterPro"/>
</dbReference>
<dbReference type="NCBIfam" id="NF010584">
    <property type="entry name" value="PRK13977.1"/>
    <property type="match status" value="1"/>
</dbReference>
<evidence type="ECO:0000313" key="1">
    <source>
        <dbReference type="EMBL" id="KAJ3126621.1"/>
    </source>
</evidence>
<dbReference type="GO" id="GO:0071949">
    <property type="term" value="F:FAD binding"/>
    <property type="evidence" value="ECO:0007669"/>
    <property type="project" value="InterPro"/>
</dbReference>
<organism evidence="1 2">
    <name type="scientific">Physocladia obscura</name>
    <dbReference type="NCBI Taxonomy" id="109957"/>
    <lineage>
        <taxon>Eukaryota</taxon>
        <taxon>Fungi</taxon>
        <taxon>Fungi incertae sedis</taxon>
        <taxon>Chytridiomycota</taxon>
        <taxon>Chytridiomycota incertae sedis</taxon>
        <taxon>Chytridiomycetes</taxon>
        <taxon>Chytridiales</taxon>
        <taxon>Chytriomycetaceae</taxon>
        <taxon>Physocladia</taxon>
    </lineage>
</organism>
<dbReference type="GO" id="GO:0050151">
    <property type="term" value="F:oleate hydratase activity"/>
    <property type="evidence" value="ECO:0007669"/>
    <property type="project" value="InterPro"/>
</dbReference>
<proteinExistence type="predicted"/>
<dbReference type="PANTHER" id="PTHR37417:SF2">
    <property type="entry name" value="67 KDA MYOSIN-CROSS-REACTIVE ANTIGEN FAMILY PROTEIN (AFU_ORTHOLOGUE AFUA_5G09970)"/>
    <property type="match status" value="1"/>
</dbReference>
<sequence length="535" mass="60288">MVATTTPTVPRKAYLVGGGIASLSSATYLIRHVKMEPQDITIFENLAVTGGSMDASGESKKGYLMRGGRMFDREVYTCLYDLLSEIPSLLNAGKTCKEDIESFSAQYPTNSQARLIEENCVIADPKSYGVSVLDNARFGELILAPEDLIQGKGINDHFTPAFFESNFWYCMRSTFAFQPWHSLIEFKRYCLRFMHEVPKLHDLSGVWRSPYNQYDSIIAPVTKWLKEQGVQFEFNTEVTSLDFDVTDDARSVYRINLKRKDVQETIETSKSDIVFVTLGSLTAASTIGSTTSPAPQVIQAEAEQDPTWALWKDIAKRQPDFGRPEVFYKDVDASKFESFSVTCYDNVFFKRYIEWSKNEPGTGALVTFKHSKWGMSIVVPHQPHFANQPEDVKVFWGYGLFPDEEGNFIKKSMKDCTGAEILTELLHMLAFESDMEAILASAVCIPALLPYTMAQFVKRKTGDRPLVVPKNSVNFAFLGQFVEVPSDTVFTVEYSVRCAQTAVFKLCHLDREVTPIYKGWKDPNVLVSAVKAMLS</sequence>
<dbReference type="AlphaFoldDB" id="A0AAD5XET5"/>
<dbReference type="Gene3D" id="3.30.9.80">
    <property type="match status" value="1"/>
</dbReference>
<protein>
    <recommendedName>
        <fullName evidence="3">Oleate hydratase</fullName>
    </recommendedName>
</protein>
<evidence type="ECO:0000313" key="2">
    <source>
        <dbReference type="Proteomes" id="UP001211907"/>
    </source>
</evidence>
<evidence type="ECO:0008006" key="3">
    <source>
        <dbReference type="Google" id="ProtNLM"/>
    </source>
</evidence>